<dbReference type="RefSeq" id="WP_243489765.1">
    <property type="nucleotide sequence ID" value="NZ_CP063361.1"/>
</dbReference>
<keyword evidence="2" id="KW-1185">Reference proteome</keyword>
<name>A0ABY4A7I7_9BURK</name>
<gene>
    <name evidence="1" type="ORF">INH39_24665</name>
</gene>
<reference evidence="1 2" key="1">
    <citation type="submission" date="2020-10" db="EMBL/GenBank/DDBJ databases">
        <title>Genome analysis of Massilia species.</title>
        <authorList>
            <person name="Jung D.-H."/>
        </authorList>
    </citation>
    <scope>NUCLEOTIDE SEQUENCE [LARGE SCALE GENOMIC DNA]</scope>
    <source>
        <strain evidence="2">sipir</strain>
    </source>
</reference>
<dbReference type="Proteomes" id="UP000831532">
    <property type="component" value="Chromosome"/>
</dbReference>
<evidence type="ECO:0000313" key="1">
    <source>
        <dbReference type="EMBL" id="UOD28613.1"/>
    </source>
</evidence>
<accession>A0ABY4A7I7</accession>
<protein>
    <submittedName>
        <fullName evidence="1">Uncharacterized protein</fullName>
    </submittedName>
</protein>
<dbReference type="EMBL" id="CP063361">
    <property type="protein sequence ID" value="UOD28613.1"/>
    <property type="molecule type" value="Genomic_DNA"/>
</dbReference>
<proteinExistence type="predicted"/>
<sequence>MTHSDSNWRRTGNHVLEKWPQRGAASQREHLMLASTRVAGPAPVRLSSIAELQAMPAQTAEG</sequence>
<organism evidence="1 2">
    <name type="scientific">Massilia violaceinigra</name>
    <dbReference type="NCBI Taxonomy" id="2045208"/>
    <lineage>
        <taxon>Bacteria</taxon>
        <taxon>Pseudomonadati</taxon>
        <taxon>Pseudomonadota</taxon>
        <taxon>Betaproteobacteria</taxon>
        <taxon>Burkholderiales</taxon>
        <taxon>Oxalobacteraceae</taxon>
        <taxon>Telluria group</taxon>
        <taxon>Massilia</taxon>
    </lineage>
</organism>
<evidence type="ECO:0000313" key="2">
    <source>
        <dbReference type="Proteomes" id="UP000831532"/>
    </source>
</evidence>